<protein>
    <submittedName>
        <fullName evidence="1">Uncharacterized protein</fullName>
    </submittedName>
</protein>
<dbReference type="Proteomes" id="UP001157355">
    <property type="component" value="Unassembled WGS sequence"/>
</dbReference>
<keyword evidence="2" id="KW-1185">Reference proteome</keyword>
<name>A0AA37TSD1_9RHOB</name>
<proteinExistence type="predicted"/>
<reference evidence="1 2" key="1">
    <citation type="journal article" date="2014" name="Int. J. Syst. Evol. Microbiol.">
        <title>Complete genome sequence of Corynebacterium casei LMG S-19264T (=DSM 44701T), isolated from a smear-ripened cheese.</title>
        <authorList>
            <consortium name="US DOE Joint Genome Institute (JGI-PGF)"/>
            <person name="Walter F."/>
            <person name="Albersmeier A."/>
            <person name="Kalinowski J."/>
            <person name="Ruckert C."/>
        </authorList>
    </citation>
    <scope>NUCLEOTIDE SEQUENCE [LARGE SCALE GENOMIC DNA]</scope>
    <source>
        <strain evidence="1 2">NBRC 111766</strain>
    </source>
</reference>
<sequence>MPVHHSSNAPLRSSRIAADAGTAPTFFAGLSFGKVGVWRRLDGGDVGAGFYAGFVPAGTGFLSPRGQGFFPLLAQTFCPRGDTAFCPSGDKVIWVVDLEN</sequence>
<dbReference type="AlphaFoldDB" id="A0AA37TSD1"/>
<dbReference type="EMBL" id="BSPP01000005">
    <property type="protein sequence ID" value="GLS86518.1"/>
    <property type="molecule type" value="Genomic_DNA"/>
</dbReference>
<gene>
    <name evidence="1" type="ORF">GCM10010873_14920</name>
</gene>
<accession>A0AA37TSD1</accession>
<comment type="caution">
    <text evidence="1">The sequence shown here is derived from an EMBL/GenBank/DDBJ whole genome shotgun (WGS) entry which is preliminary data.</text>
</comment>
<organism evidence="1 2">
    <name type="scientific">Cypionkella aquatica</name>
    <dbReference type="NCBI Taxonomy" id="1756042"/>
    <lineage>
        <taxon>Bacteria</taxon>
        <taxon>Pseudomonadati</taxon>
        <taxon>Pseudomonadota</taxon>
        <taxon>Alphaproteobacteria</taxon>
        <taxon>Rhodobacterales</taxon>
        <taxon>Paracoccaceae</taxon>
        <taxon>Cypionkella</taxon>
    </lineage>
</organism>
<evidence type="ECO:0000313" key="2">
    <source>
        <dbReference type="Proteomes" id="UP001157355"/>
    </source>
</evidence>
<evidence type="ECO:0000313" key="1">
    <source>
        <dbReference type="EMBL" id="GLS86518.1"/>
    </source>
</evidence>